<keyword evidence="2 5" id="KW-0812">Transmembrane</keyword>
<comment type="caution">
    <text evidence="6">The sequence shown here is derived from an EMBL/GenBank/DDBJ whole genome shotgun (WGS) entry which is preliminary data.</text>
</comment>
<keyword evidence="5" id="KW-0949">S-adenosyl-L-methionine</keyword>
<keyword evidence="5" id="KW-0808">Transferase</keyword>
<dbReference type="GeneID" id="64625704"/>
<comment type="caution">
    <text evidence="5">Lacks conserved residue(s) required for the propagation of feature annotation.</text>
</comment>
<organism evidence="6 7">
    <name type="scientific">Suillus subaureus</name>
    <dbReference type="NCBI Taxonomy" id="48587"/>
    <lineage>
        <taxon>Eukaryota</taxon>
        <taxon>Fungi</taxon>
        <taxon>Dikarya</taxon>
        <taxon>Basidiomycota</taxon>
        <taxon>Agaricomycotina</taxon>
        <taxon>Agaricomycetes</taxon>
        <taxon>Agaricomycetidae</taxon>
        <taxon>Boletales</taxon>
        <taxon>Suillineae</taxon>
        <taxon>Suillaceae</taxon>
        <taxon>Suillus</taxon>
    </lineage>
</organism>
<evidence type="ECO:0000313" key="6">
    <source>
        <dbReference type="EMBL" id="KAG1807147.1"/>
    </source>
</evidence>
<dbReference type="PANTHER" id="PTHR12714">
    <property type="entry name" value="PROTEIN-S ISOPRENYLCYSTEINE O-METHYLTRANSFERASE"/>
    <property type="match status" value="1"/>
</dbReference>
<keyword evidence="4 5" id="KW-0472">Membrane</keyword>
<comment type="similarity">
    <text evidence="5">Belongs to the class VI-like SAM-binding methyltransferase superfamily. Isoprenylcysteine carboxyl methyltransferase family.</text>
</comment>
<accession>A0A9P7E0A2</accession>
<dbReference type="Gene3D" id="1.20.120.1630">
    <property type="match status" value="1"/>
</dbReference>
<comment type="subcellular location">
    <subcellularLocation>
        <location evidence="5">Endoplasmic reticulum membrane</location>
        <topology evidence="5">Multi-pass membrane protein</topology>
    </subcellularLocation>
    <subcellularLocation>
        <location evidence="1">Membrane</location>
        <topology evidence="1">Multi-pass membrane protein</topology>
    </subcellularLocation>
</comment>
<evidence type="ECO:0000256" key="5">
    <source>
        <dbReference type="RuleBase" id="RU362022"/>
    </source>
</evidence>
<evidence type="ECO:0000256" key="2">
    <source>
        <dbReference type="ARBA" id="ARBA00022692"/>
    </source>
</evidence>
<reference evidence="6" key="1">
    <citation type="journal article" date="2020" name="New Phytol.">
        <title>Comparative genomics reveals dynamic genome evolution in host specialist ectomycorrhizal fungi.</title>
        <authorList>
            <person name="Lofgren L.A."/>
            <person name="Nguyen N.H."/>
            <person name="Vilgalys R."/>
            <person name="Ruytinx J."/>
            <person name="Liao H.L."/>
            <person name="Branco S."/>
            <person name="Kuo A."/>
            <person name="LaButti K."/>
            <person name="Lipzen A."/>
            <person name="Andreopoulos W."/>
            <person name="Pangilinan J."/>
            <person name="Riley R."/>
            <person name="Hundley H."/>
            <person name="Na H."/>
            <person name="Barry K."/>
            <person name="Grigoriev I.V."/>
            <person name="Stajich J.E."/>
            <person name="Kennedy P.G."/>
        </authorList>
    </citation>
    <scope>NUCLEOTIDE SEQUENCE</scope>
    <source>
        <strain evidence="6">MN1</strain>
    </source>
</reference>
<name>A0A9P7E0A2_9AGAM</name>
<evidence type="ECO:0000256" key="3">
    <source>
        <dbReference type="ARBA" id="ARBA00022989"/>
    </source>
</evidence>
<comment type="catalytic activity">
    <reaction evidence="5">
        <text>[protein]-C-terminal S-[(2E,6E)-farnesyl]-L-cysteine + S-adenosyl-L-methionine = [protein]-C-terminal S-[(2E,6E)-farnesyl]-L-cysteine methyl ester + S-adenosyl-L-homocysteine</text>
        <dbReference type="Rhea" id="RHEA:21672"/>
        <dbReference type="Rhea" id="RHEA-COMP:12125"/>
        <dbReference type="Rhea" id="RHEA-COMP:12126"/>
        <dbReference type="ChEBI" id="CHEBI:57856"/>
        <dbReference type="ChEBI" id="CHEBI:59789"/>
        <dbReference type="ChEBI" id="CHEBI:90510"/>
        <dbReference type="ChEBI" id="CHEBI:90511"/>
        <dbReference type="EC" id="2.1.1.100"/>
    </reaction>
</comment>
<dbReference type="EMBL" id="JABBWG010000045">
    <property type="protein sequence ID" value="KAG1807147.1"/>
    <property type="molecule type" value="Genomic_DNA"/>
</dbReference>
<keyword evidence="3 5" id="KW-1133">Transmembrane helix</keyword>
<proteinExistence type="inferred from homology"/>
<feature type="transmembrane region" description="Helical" evidence="5">
    <location>
        <begin position="12"/>
        <end position="33"/>
    </location>
</feature>
<protein>
    <recommendedName>
        <fullName evidence="5">Protein-S-isoprenylcysteine O-methyltransferase</fullName>
        <ecNumber evidence="5">2.1.1.100</ecNumber>
    </recommendedName>
</protein>
<dbReference type="PANTHER" id="PTHR12714:SF9">
    <property type="entry name" value="PROTEIN-S-ISOPRENYLCYSTEINE O-METHYLTRANSFERASE"/>
    <property type="match status" value="1"/>
</dbReference>
<evidence type="ECO:0000256" key="1">
    <source>
        <dbReference type="ARBA" id="ARBA00004141"/>
    </source>
</evidence>
<feature type="transmembrane region" description="Helical" evidence="5">
    <location>
        <begin position="96"/>
        <end position="117"/>
    </location>
</feature>
<dbReference type="OrthoDB" id="422086at2759"/>
<gene>
    <name evidence="6" type="ORF">BJ212DRAFT_1282480</name>
</gene>
<sequence length="174" mass="19462">MVLLRVLYPTSLTPAFFVGSIAIAIGGASRLYCISTLGKLWSFQLSVRKEHRLVTSGPYSVVRHPSYTGLLLQSAGFAIMHGSQGSWMRQSGILQVPFIIVLAMTSFFVFTTFFAWISISRPQFFSAAITRREGGNPPLLEIIILQFQSLWDNDIKKVCGFDVSVVVYICRWTT</sequence>
<keyword evidence="5" id="KW-0489">Methyltransferase</keyword>
<dbReference type="GO" id="GO:0004671">
    <property type="term" value="F:protein C-terminal S-isoprenylcysteine carboxyl O-methyltransferase activity"/>
    <property type="evidence" value="ECO:0007669"/>
    <property type="project" value="UniProtKB-EC"/>
</dbReference>
<dbReference type="GO" id="GO:0005789">
    <property type="term" value="C:endoplasmic reticulum membrane"/>
    <property type="evidence" value="ECO:0007669"/>
    <property type="project" value="UniProtKB-SubCell"/>
</dbReference>
<dbReference type="RefSeq" id="XP_041187883.1">
    <property type="nucleotide sequence ID" value="XM_041331687.1"/>
</dbReference>
<dbReference type="Pfam" id="PF04140">
    <property type="entry name" value="ICMT"/>
    <property type="match status" value="1"/>
</dbReference>
<dbReference type="InterPro" id="IPR007269">
    <property type="entry name" value="ICMT_MeTrfase"/>
</dbReference>
<keyword evidence="5" id="KW-0256">Endoplasmic reticulum</keyword>
<dbReference type="GO" id="GO:0032259">
    <property type="term" value="P:methylation"/>
    <property type="evidence" value="ECO:0007669"/>
    <property type="project" value="UniProtKB-KW"/>
</dbReference>
<dbReference type="Proteomes" id="UP000807769">
    <property type="component" value="Unassembled WGS sequence"/>
</dbReference>
<keyword evidence="7" id="KW-1185">Reference proteome</keyword>
<evidence type="ECO:0000256" key="4">
    <source>
        <dbReference type="ARBA" id="ARBA00023136"/>
    </source>
</evidence>
<dbReference type="AlphaFoldDB" id="A0A9P7E0A2"/>
<dbReference type="EC" id="2.1.1.100" evidence="5"/>
<evidence type="ECO:0000313" key="7">
    <source>
        <dbReference type="Proteomes" id="UP000807769"/>
    </source>
</evidence>